<feature type="transmembrane region" description="Helical" evidence="1">
    <location>
        <begin position="17"/>
        <end position="35"/>
    </location>
</feature>
<sequence length="137" mass="15391">MVDQVFLYSWRVFWPRWVLALLILAWVMICQPVLVGRVGGGLWGRALTWLSAIVPLIILGTVACRFLIFNLYQSLDSNVTALVLLALMMYMLPVDIRRVVTFIKIGKDAAWQWFSAVILLSEAAVLGAVVAQLNIEV</sequence>
<reference evidence="2 3" key="1">
    <citation type="submission" date="2017-10" db="EMBL/GenBank/DDBJ databases">
        <title>Bifidobacterium xylocopum sp. nov. and Bifidobacterium aemilianum sp. nov., from the carpenter bee (Xylocopa violacea) digestive tract.</title>
        <authorList>
            <person name="Alberoni D."/>
            <person name="Baffoni L."/>
            <person name="Di Gioia D."/>
            <person name="Gaggia F."/>
            <person name="Biavati B."/>
        </authorList>
    </citation>
    <scope>NUCLEOTIDE SEQUENCE [LARGE SCALE GENOMIC DNA]</scope>
    <source>
        <strain evidence="2 3">XV10</strain>
    </source>
</reference>
<organism evidence="2 3">
    <name type="scientific">Bifidobacterium aemilianum</name>
    <dbReference type="NCBI Taxonomy" id="2493120"/>
    <lineage>
        <taxon>Bacteria</taxon>
        <taxon>Bacillati</taxon>
        <taxon>Actinomycetota</taxon>
        <taxon>Actinomycetes</taxon>
        <taxon>Bifidobacteriales</taxon>
        <taxon>Bifidobacteriaceae</taxon>
        <taxon>Bifidobacterium</taxon>
    </lineage>
</organism>
<feature type="transmembrane region" description="Helical" evidence="1">
    <location>
        <begin position="113"/>
        <end position="135"/>
    </location>
</feature>
<dbReference type="Proteomes" id="UP000252530">
    <property type="component" value="Unassembled WGS sequence"/>
</dbReference>
<feature type="transmembrane region" description="Helical" evidence="1">
    <location>
        <begin position="75"/>
        <end position="92"/>
    </location>
</feature>
<evidence type="ECO:0000313" key="3">
    <source>
        <dbReference type="Proteomes" id="UP000252530"/>
    </source>
</evidence>
<evidence type="ECO:0000313" key="2">
    <source>
        <dbReference type="EMBL" id="RBP98501.1"/>
    </source>
</evidence>
<evidence type="ECO:0000256" key="1">
    <source>
        <dbReference type="SAM" id="Phobius"/>
    </source>
</evidence>
<comment type="caution">
    <text evidence="2">The sequence shown here is derived from an EMBL/GenBank/DDBJ whole genome shotgun (WGS) entry which is preliminary data.</text>
</comment>
<keyword evidence="3" id="KW-1185">Reference proteome</keyword>
<keyword evidence="1" id="KW-0812">Transmembrane</keyword>
<proteinExistence type="predicted"/>
<keyword evidence="1" id="KW-1133">Transmembrane helix</keyword>
<protein>
    <submittedName>
        <fullName evidence="2">Uncharacterized protein</fullName>
    </submittedName>
</protein>
<feature type="transmembrane region" description="Helical" evidence="1">
    <location>
        <begin position="47"/>
        <end position="69"/>
    </location>
</feature>
<accession>A0A366KCV6</accession>
<dbReference type="EMBL" id="PDCG01000001">
    <property type="protein sequence ID" value="RBP98501.1"/>
    <property type="molecule type" value="Genomic_DNA"/>
</dbReference>
<gene>
    <name evidence="2" type="ORF">CRD60_01145</name>
</gene>
<dbReference type="AlphaFoldDB" id="A0A366KCV6"/>
<name>A0A366KCV6_9BIFI</name>
<keyword evidence="1" id="KW-0472">Membrane</keyword>